<feature type="chain" id="PRO_5044973142" description="FAD:protein FMN transferase" evidence="13">
    <location>
        <begin position="23"/>
        <end position="349"/>
    </location>
</feature>
<evidence type="ECO:0000313" key="15">
    <source>
        <dbReference type="Proteomes" id="UP001176500"/>
    </source>
</evidence>
<keyword evidence="13" id="KW-1003">Cell membrane</keyword>
<keyword evidence="5 12" id="KW-0285">Flavoprotein</keyword>
<keyword evidence="8 12" id="KW-0274">FAD</keyword>
<keyword evidence="13" id="KW-0472">Membrane</keyword>
<dbReference type="PROSITE" id="PS51257">
    <property type="entry name" value="PROKAR_LIPOPROTEIN"/>
    <property type="match status" value="1"/>
</dbReference>
<evidence type="ECO:0000256" key="4">
    <source>
        <dbReference type="ARBA" id="ARBA00016337"/>
    </source>
</evidence>
<comment type="similarity">
    <text evidence="2 12 13">Belongs to the ApbE family.</text>
</comment>
<keyword evidence="7 12" id="KW-0479">Metal-binding</keyword>
<dbReference type="InterPro" id="IPR003374">
    <property type="entry name" value="ApbE-like_sf"/>
</dbReference>
<evidence type="ECO:0000256" key="6">
    <source>
        <dbReference type="ARBA" id="ARBA00022679"/>
    </source>
</evidence>
<organism evidence="14 15">
    <name type="scientific">Serratia bockelmannii</name>
    <dbReference type="NCBI Taxonomy" id="2703793"/>
    <lineage>
        <taxon>Bacteria</taxon>
        <taxon>Pseudomonadati</taxon>
        <taxon>Pseudomonadota</taxon>
        <taxon>Gammaproteobacteria</taxon>
        <taxon>Enterobacterales</taxon>
        <taxon>Yersiniaceae</taxon>
        <taxon>Serratia</taxon>
    </lineage>
</organism>
<comment type="subcellular location">
    <subcellularLocation>
        <location evidence="13">Cell inner membrane</location>
        <topology evidence="13">Lipid-anchor</topology>
        <orientation evidence="13">Periplasmic side</orientation>
    </subcellularLocation>
</comment>
<accession>A0ABT8LL91</accession>
<gene>
    <name evidence="14" type="ORF">QO199_04975</name>
</gene>
<reference evidence="14" key="1">
    <citation type="submission" date="2023-05" db="EMBL/GenBank/DDBJ databases">
        <title>Cannabis rhizosphere genomes.</title>
        <authorList>
            <person name="Goff K.L."/>
        </authorList>
    </citation>
    <scope>NUCLEOTIDE SEQUENCE</scope>
    <source>
        <strain evidence="14">SPPC 2817</strain>
    </source>
</reference>
<evidence type="ECO:0000256" key="3">
    <source>
        <dbReference type="ARBA" id="ARBA00011955"/>
    </source>
</evidence>
<dbReference type="PANTHER" id="PTHR30040">
    <property type="entry name" value="THIAMINE BIOSYNTHESIS LIPOPROTEIN APBE"/>
    <property type="match status" value="1"/>
</dbReference>
<dbReference type="PIRSF" id="PIRSF006268">
    <property type="entry name" value="ApbE"/>
    <property type="match status" value="1"/>
</dbReference>
<comment type="cofactor">
    <cofactor evidence="1 13">
        <name>Mg(2+)</name>
        <dbReference type="ChEBI" id="CHEBI:18420"/>
    </cofactor>
</comment>
<dbReference type="SUPFAM" id="SSF143631">
    <property type="entry name" value="ApbE-like"/>
    <property type="match status" value="1"/>
</dbReference>
<dbReference type="PANTHER" id="PTHR30040:SF2">
    <property type="entry name" value="FAD:PROTEIN FMN TRANSFERASE"/>
    <property type="match status" value="1"/>
</dbReference>
<evidence type="ECO:0000313" key="14">
    <source>
        <dbReference type="EMBL" id="MDN6878010.1"/>
    </source>
</evidence>
<dbReference type="RefSeq" id="WP_043135534.1">
    <property type="nucleotide sequence ID" value="NZ_CP196534.1"/>
</dbReference>
<evidence type="ECO:0000256" key="13">
    <source>
        <dbReference type="RuleBase" id="RU363002"/>
    </source>
</evidence>
<evidence type="ECO:0000256" key="12">
    <source>
        <dbReference type="PIRNR" id="PIRNR006268"/>
    </source>
</evidence>
<evidence type="ECO:0000256" key="1">
    <source>
        <dbReference type="ARBA" id="ARBA00001946"/>
    </source>
</evidence>
<dbReference type="EMBL" id="JASMRX010000001">
    <property type="protein sequence ID" value="MDN6878010.1"/>
    <property type="molecule type" value="Genomic_DNA"/>
</dbReference>
<protein>
    <recommendedName>
        <fullName evidence="4 12">FAD:protein FMN transferase</fullName>
        <ecNumber evidence="3 12">2.7.1.180</ecNumber>
    </recommendedName>
    <alternativeName>
        <fullName evidence="10 12">Flavin transferase</fullName>
    </alternativeName>
</protein>
<sequence length="349" mass="38379">MTLVAKLRALAMKNWLTGVALSATLLLTGCGPEQVDLMGKTMGTSYSIRYVTGEDTPSAREMQAEIDKRLEQVNDQMSTYRPDSELSRFNANRDIDRPFPVSPATAEVVREALRINRVTDGALDVTVGPLVNLWGFGPEGRPDKVPSEAELAHRRAWTGADKLSVQGSALVKSIPELYVDLSSIAKGYGVDVVAEYLQSRHVKNYMVDIGGEVRTRGHNGEQKPWRIAIERPTAGTQQQAQLVIQPGEMSIATSGDYRNYFEQDGVRYSHTIDPVTGRPIHHRLVSITVLSPTCMTADGLSTGLNVMGPERGLALANLLGIPVFMIVKTADGFEERYSDAFKPYLKKRS</sequence>
<evidence type="ECO:0000256" key="7">
    <source>
        <dbReference type="ARBA" id="ARBA00022723"/>
    </source>
</evidence>
<evidence type="ECO:0000256" key="5">
    <source>
        <dbReference type="ARBA" id="ARBA00022630"/>
    </source>
</evidence>
<proteinExistence type="inferred from homology"/>
<dbReference type="GO" id="GO:0016740">
    <property type="term" value="F:transferase activity"/>
    <property type="evidence" value="ECO:0007669"/>
    <property type="project" value="UniProtKB-KW"/>
</dbReference>
<keyword evidence="6 12" id="KW-0808">Transferase</keyword>
<comment type="function">
    <text evidence="13">Flavin transferase that catalyzes the transfer of the FMN moiety of FAD and its covalent binding to the hydroxyl group of a threonine residue in a target flavoprotein.</text>
</comment>
<dbReference type="Pfam" id="PF02424">
    <property type="entry name" value="ApbE"/>
    <property type="match status" value="1"/>
</dbReference>
<keyword evidence="13" id="KW-0997">Cell inner membrane</keyword>
<comment type="caution">
    <text evidence="14">The sequence shown here is derived from an EMBL/GenBank/DDBJ whole genome shotgun (WGS) entry which is preliminary data.</text>
</comment>
<keyword evidence="13" id="KW-0732">Signal</keyword>
<evidence type="ECO:0000256" key="8">
    <source>
        <dbReference type="ARBA" id="ARBA00022827"/>
    </source>
</evidence>
<keyword evidence="13" id="KW-0449">Lipoprotein</keyword>
<dbReference type="Gene3D" id="3.10.520.10">
    <property type="entry name" value="ApbE-like domains"/>
    <property type="match status" value="1"/>
</dbReference>
<evidence type="ECO:0000256" key="11">
    <source>
        <dbReference type="ARBA" id="ARBA00048540"/>
    </source>
</evidence>
<evidence type="ECO:0000256" key="2">
    <source>
        <dbReference type="ARBA" id="ARBA00008282"/>
    </source>
</evidence>
<dbReference type="Proteomes" id="UP001176500">
    <property type="component" value="Unassembled WGS sequence"/>
</dbReference>
<evidence type="ECO:0000256" key="10">
    <source>
        <dbReference type="ARBA" id="ARBA00031306"/>
    </source>
</evidence>
<dbReference type="InterPro" id="IPR024932">
    <property type="entry name" value="ApbE"/>
</dbReference>
<name>A0ABT8LL91_9GAMM</name>
<keyword evidence="9 12" id="KW-0460">Magnesium</keyword>
<comment type="catalytic activity">
    <reaction evidence="11 12 13">
        <text>L-threonyl-[protein] + FAD = FMN-L-threonyl-[protein] + AMP + H(+)</text>
        <dbReference type="Rhea" id="RHEA:36847"/>
        <dbReference type="Rhea" id="RHEA-COMP:11060"/>
        <dbReference type="Rhea" id="RHEA-COMP:11061"/>
        <dbReference type="ChEBI" id="CHEBI:15378"/>
        <dbReference type="ChEBI" id="CHEBI:30013"/>
        <dbReference type="ChEBI" id="CHEBI:57692"/>
        <dbReference type="ChEBI" id="CHEBI:74257"/>
        <dbReference type="ChEBI" id="CHEBI:456215"/>
        <dbReference type="EC" id="2.7.1.180"/>
    </reaction>
</comment>
<dbReference type="EC" id="2.7.1.180" evidence="3 12"/>
<keyword evidence="15" id="KW-1185">Reference proteome</keyword>
<feature type="signal peptide" evidence="13">
    <location>
        <begin position="1"/>
        <end position="22"/>
    </location>
</feature>
<evidence type="ECO:0000256" key="9">
    <source>
        <dbReference type="ARBA" id="ARBA00022842"/>
    </source>
</evidence>